<protein>
    <recommendedName>
        <fullName evidence="3">phosphoribosylformylglycinamidine synthase</fullName>
        <ecNumber evidence="3">6.3.5.3</ecNumber>
    </recommendedName>
    <alternativeName>
        <fullName evidence="12">Formylglycinamide ribonucleotide amidotransferase</fullName>
    </alternativeName>
    <alternativeName>
        <fullName evidence="11">Formylglycinamide ribotide amidotransferase</fullName>
    </alternativeName>
</protein>
<dbReference type="FunFam" id="3.90.650.10:FF:000024">
    <property type="entry name" value="Phosphoribosylformylglycinamidine synthase"/>
    <property type="match status" value="1"/>
</dbReference>
<comment type="similarity">
    <text evidence="2">In the N-terminal section; belongs to the FGAMS family.</text>
</comment>
<evidence type="ECO:0000256" key="5">
    <source>
        <dbReference type="ARBA" id="ARBA00022723"/>
    </source>
</evidence>
<dbReference type="PANTHER" id="PTHR10099">
    <property type="entry name" value="PHOSPHORIBOSYLFORMYLGLYCINAMIDINE SYNTHASE"/>
    <property type="match status" value="1"/>
</dbReference>
<dbReference type="SUPFAM" id="SSF56042">
    <property type="entry name" value="PurM C-terminal domain-like"/>
    <property type="match status" value="3"/>
</dbReference>
<dbReference type="SUPFAM" id="SSF82697">
    <property type="entry name" value="PurS-like"/>
    <property type="match status" value="1"/>
</dbReference>
<feature type="domain" description="PurM-like C-terminal" evidence="14">
    <location>
        <begin position="1090"/>
        <end position="1185"/>
    </location>
</feature>
<dbReference type="Gene3D" id="1.10.8.750">
    <property type="entry name" value="Phosphoribosylformylglycinamidine synthase, linker domain"/>
    <property type="match status" value="1"/>
</dbReference>
<dbReference type="FunFam" id="3.30.1330.10:FF:000005">
    <property type="entry name" value="Phosphoribosylformylglycinamidine synthase"/>
    <property type="match status" value="1"/>
</dbReference>
<dbReference type="GO" id="GO:0006189">
    <property type="term" value="P:'de novo' IMP biosynthetic process"/>
    <property type="evidence" value="ECO:0007669"/>
    <property type="project" value="InterPro"/>
</dbReference>
<dbReference type="NCBIfam" id="NF003672">
    <property type="entry name" value="PRK05297.1"/>
    <property type="match status" value="1"/>
</dbReference>
<dbReference type="InterPro" id="IPR010073">
    <property type="entry name" value="PurL_large"/>
</dbReference>
<dbReference type="EMBL" id="JANBPT010000386">
    <property type="protein sequence ID" value="KAJ1922584.1"/>
    <property type="molecule type" value="Genomic_DNA"/>
</dbReference>
<dbReference type="InterPro" id="IPR036604">
    <property type="entry name" value="PurS-like_sf"/>
</dbReference>
<evidence type="ECO:0000313" key="18">
    <source>
        <dbReference type="EMBL" id="KAJ1922584.1"/>
    </source>
</evidence>
<evidence type="ECO:0000256" key="13">
    <source>
        <dbReference type="SAM" id="MobiDB-lite"/>
    </source>
</evidence>
<dbReference type="HAMAP" id="MF_00419">
    <property type="entry name" value="PurL_1"/>
    <property type="match status" value="1"/>
</dbReference>
<evidence type="ECO:0000256" key="7">
    <source>
        <dbReference type="ARBA" id="ARBA00022755"/>
    </source>
</evidence>
<reference evidence="18" key="1">
    <citation type="submission" date="2022-07" db="EMBL/GenBank/DDBJ databases">
        <title>Phylogenomic reconstructions and comparative analyses of Kickxellomycotina fungi.</title>
        <authorList>
            <person name="Reynolds N.K."/>
            <person name="Stajich J.E."/>
            <person name="Barry K."/>
            <person name="Grigoriev I.V."/>
            <person name="Crous P."/>
            <person name="Smith M.E."/>
        </authorList>
    </citation>
    <scope>NUCLEOTIDE SEQUENCE</scope>
    <source>
        <strain evidence="18">RSA 861</strain>
    </source>
</reference>
<dbReference type="SUPFAM" id="SSF109736">
    <property type="entry name" value="FGAM synthase PurL, linker domain"/>
    <property type="match status" value="1"/>
</dbReference>
<dbReference type="Pfam" id="PF13507">
    <property type="entry name" value="GATase_5"/>
    <property type="match status" value="2"/>
</dbReference>
<name>A0A9W8DTQ0_9FUNG</name>
<feature type="compositionally biased region" description="Low complexity" evidence="13">
    <location>
        <begin position="1438"/>
        <end position="1455"/>
    </location>
</feature>
<evidence type="ECO:0000259" key="16">
    <source>
        <dbReference type="Pfam" id="PF18076"/>
    </source>
</evidence>
<dbReference type="EC" id="6.3.5.3" evidence="3"/>
<feature type="domain" description="PurM-like C-terminal" evidence="14">
    <location>
        <begin position="561"/>
        <end position="718"/>
    </location>
</feature>
<sequence length="1597" mass="172045">MANMLILPGGSALSEFWQKVMLRQIRRLHPEVTAVTSVYLHFIELQPGFQFADHRAVGQSTDPHVQVLRKLMPAQMPDIQAPGNATEGAELMYSEGYLSRDVLNIVPATSDGTEPAAKVVFNPKERSLHQLFLVLPRQGTISPWSSKATDIAHRCQLADCVKRIERGIAYFITTEAEDVNVPGPADSRALPLLTLFADRMTQTVWDQLPSYSSLFELGAPRPLKRVPLLAAVELAEELEGSAHQEPVDFAEARATLAEANRAWGLALADDEMDYLVEAFTGAAAKGVPVGETAVAAAEALHRNPTDVELMMFAQVNSEHCRHKIFNASWSIDGQTQPLSLFKMIKNTHATAPDGVLSAYSDNAAVLAGVTGARFHAKTTVTSSDKPPALSTYQYSVEPVHLLCKVETHNHPTAVSPYSGAATGSGGEIRDEGSVGRGSKPKAGLTGFIVSHLRIPGFVQPWEDTSALRTLGRPTHIACPLDIMLEAPLGGAAFNNEFGRPAITGFFRTFAAHESTLYEDVPAAADGQTQTHRYRGFHKPIMIAGGVGNVREENMLKHPFSPGAHLVVLGGPGMLIGLGGGAASSMTSGASSAALDFDSVQRENPEMQRRCQQVIDACSALDVNQNPILFIHDVGAGGLSNALPELVHDSGLGAQIELRDILVDDPSMSPMEIWCNESQERYVCAVHPDRLARFRAIVDRERCPMSVVGEATAELYLRVTDRTQQGTPNYHVIDLPMDVLFGKPPRMHRTDTTVVRRPTAFDSTLAAHVTTAPNTLADRVADAARRVLTFPAVAGKGFLVTIGDRSVTGLVAQEQMVGPWQVPVADVAVTAATYHQDSPYCVTEATTCAGEAMAMGERPPLALLDPAASARMAVGEALTNLAAADISSLDQVRLSANWMCAAQETGEGSALYQAVQAVGMDLCPALGVAIPVGKDSMSMKMAWSEKADSDEQKTKKVEVVSPLSLIITAFAPVTDVRRSLTPQLQHPAVPGYAHVSEHTSLVLIDLAAGHQRLGGSTLAQVYNRLGTEAPDVVDPAHLKAFYAALTACRWHLVDANAPRILDYVNAPQKDNVRGTHKPARCRLSSDLGQDNLVAAKQAYAGRDSLILAYHDRGDGGLFATVVEMVLASRVRVNVDLTPLGDDPVAALFNEELGAVVQVSDEHLDDFRAVFAAHGFPVEHLHVLGQIGAPAFGPTAADDEANDIRFTYQGTVLYHSSVGAAHQTWAATSHQMQRRRDHAECADQEYESISDRRNVGSHYRLTFTPEDDAVTLQSIADPVANPRLVRPRVAIVREQGVNGQIEMAHAFFSAGFEVADVHMSDLLTGRVTLDSFVGLAACGGFAYGDVLGAATGWAMSALLSARGRAQLDHFINGRQDTFLLGVCNGCQFLSQIKELIPGTENWPRFVKNKSEQFEARFPMVKVNPTGNIYYKSPTAGATAVSSSSSSPATASPRTTGSGSSDDSQRAPCIFLRGMVGSRIPISSAHGEGRAVFPGATHTDRQRAMEACIQDGLVALQYVDSHGEITERYPFNPNGSPRGITGLTTPNGRVLAMMPHPERVTRTSALSWSPPGFASNWGENSPWFHLYVNARLWVREVTGR</sequence>
<evidence type="ECO:0000256" key="3">
    <source>
        <dbReference type="ARBA" id="ARBA00012747"/>
    </source>
</evidence>
<dbReference type="InterPro" id="IPR040707">
    <property type="entry name" value="FGAR-AT_N"/>
</dbReference>
<keyword evidence="7" id="KW-0658">Purine biosynthesis</keyword>
<dbReference type="Gene3D" id="3.30.1330.10">
    <property type="entry name" value="PurM-like, N-terminal domain"/>
    <property type="match status" value="2"/>
</dbReference>
<dbReference type="InterPro" id="IPR029062">
    <property type="entry name" value="Class_I_gatase-like"/>
</dbReference>
<evidence type="ECO:0000259" key="14">
    <source>
        <dbReference type="Pfam" id="PF02769"/>
    </source>
</evidence>
<dbReference type="SUPFAM" id="SSF55326">
    <property type="entry name" value="PurM N-terminal domain-like"/>
    <property type="match status" value="2"/>
</dbReference>
<feature type="domain" description="Phosphoribosylformylglycinamidine synthase N-terminal" evidence="16">
    <location>
        <begin position="125"/>
        <end position="215"/>
    </location>
</feature>
<dbReference type="Pfam" id="PF22689">
    <property type="entry name" value="FGAR-AT_PurM_N-like"/>
    <property type="match status" value="1"/>
</dbReference>
<dbReference type="SMART" id="SM01211">
    <property type="entry name" value="GATase_5"/>
    <property type="match status" value="1"/>
</dbReference>
<dbReference type="Pfam" id="PF02769">
    <property type="entry name" value="AIRS_C"/>
    <property type="match status" value="2"/>
</dbReference>
<feature type="domain" description="Phosphoribosylformylglycinamidine synthase linker" evidence="15">
    <location>
        <begin position="256"/>
        <end position="323"/>
    </location>
</feature>
<accession>A0A9W8DTQ0</accession>
<dbReference type="Pfam" id="PF18076">
    <property type="entry name" value="FGAR-AT_N"/>
    <property type="match status" value="1"/>
</dbReference>
<dbReference type="GO" id="GO:0004642">
    <property type="term" value="F:phosphoribosylformylglycinamidine synthase activity"/>
    <property type="evidence" value="ECO:0007669"/>
    <property type="project" value="UniProtKB-EC"/>
</dbReference>
<dbReference type="GO" id="GO:0046872">
    <property type="term" value="F:metal ion binding"/>
    <property type="evidence" value="ECO:0007669"/>
    <property type="project" value="UniProtKB-KW"/>
</dbReference>
<evidence type="ECO:0000256" key="4">
    <source>
        <dbReference type="ARBA" id="ARBA00022598"/>
    </source>
</evidence>
<dbReference type="GO" id="GO:0005737">
    <property type="term" value="C:cytoplasm"/>
    <property type="evidence" value="ECO:0007669"/>
    <property type="project" value="TreeGrafter"/>
</dbReference>
<organism evidence="18 19">
    <name type="scientific">Tieghemiomyces parasiticus</name>
    <dbReference type="NCBI Taxonomy" id="78921"/>
    <lineage>
        <taxon>Eukaryota</taxon>
        <taxon>Fungi</taxon>
        <taxon>Fungi incertae sedis</taxon>
        <taxon>Zoopagomycota</taxon>
        <taxon>Kickxellomycotina</taxon>
        <taxon>Dimargaritomycetes</taxon>
        <taxon>Dimargaritales</taxon>
        <taxon>Dimargaritaceae</taxon>
        <taxon>Tieghemiomyces</taxon>
    </lineage>
</organism>
<dbReference type="Gene3D" id="3.40.50.880">
    <property type="match status" value="2"/>
</dbReference>
<dbReference type="InterPro" id="IPR036676">
    <property type="entry name" value="PurM-like_C_sf"/>
</dbReference>
<evidence type="ECO:0000256" key="6">
    <source>
        <dbReference type="ARBA" id="ARBA00022741"/>
    </source>
</evidence>
<dbReference type="InterPro" id="IPR010918">
    <property type="entry name" value="PurM-like_C_dom"/>
</dbReference>
<evidence type="ECO:0000256" key="9">
    <source>
        <dbReference type="ARBA" id="ARBA00022842"/>
    </source>
</evidence>
<dbReference type="InterPro" id="IPR041609">
    <property type="entry name" value="PurL_linker"/>
</dbReference>
<keyword evidence="6" id="KW-0547">Nucleotide-binding</keyword>
<dbReference type="GO" id="GO:0005524">
    <property type="term" value="F:ATP binding"/>
    <property type="evidence" value="ECO:0007669"/>
    <property type="project" value="UniProtKB-KW"/>
</dbReference>
<dbReference type="CDD" id="cd02203">
    <property type="entry name" value="PurL_repeat1"/>
    <property type="match status" value="1"/>
</dbReference>
<evidence type="ECO:0000313" key="19">
    <source>
        <dbReference type="Proteomes" id="UP001150569"/>
    </source>
</evidence>
<evidence type="ECO:0000256" key="12">
    <source>
        <dbReference type="ARBA" id="ARBA00032632"/>
    </source>
</evidence>
<dbReference type="Pfam" id="PF18072">
    <property type="entry name" value="FGAR-AT_linker"/>
    <property type="match status" value="1"/>
</dbReference>
<feature type="region of interest" description="Disordered" evidence="13">
    <location>
        <begin position="414"/>
        <end position="437"/>
    </location>
</feature>
<dbReference type="SUPFAM" id="SSF52317">
    <property type="entry name" value="Class I glutamine amidotransferase-like"/>
    <property type="match status" value="2"/>
</dbReference>
<keyword evidence="8" id="KW-0067">ATP-binding</keyword>
<keyword evidence="4 18" id="KW-0436">Ligase</keyword>
<feature type="region of interest" description="Disordered" evidence="13">
    <location>
        <begin position="1438"/>
        <end position="1463"/>
    </location>
</feature>
<evidence type="ECO:0000259" key="15">
    <source>
        <dbReference type="Pfam" id="PF18072"/>
    </source>
</evidence>
<evidence type="ECO:0000256" key="1">
    <source>
        <dbReference type="ARBA" id="ARBA00004920"/>
    </source>
</evidence>
<keyword evidence="9" id="KW-0460">Magnesium</keyword>
<evidence type="ECO:0000256" key="8">
    <source>
        <dbReference type="ARBA" id="ARBA00022840"/>
    </source>
</evidence>
<evidence type="ECO:0000256" key="10">
    <source>
        <dbReference type="ARBA" id="ARBA00022962"/>
    </source>
</evidence>
<evidence type="ECO:0000259" key="17">
    <source>
        <dbReference type="Pfam" id="PF22689"/>
    </source>
</evidence>
<dbReference type="PANTHER" id="PTHR10099:SF1">
    <property type="entry name" value="PHOSPHORIBOSYLFORMYLGLYCINAMIDINE SYNTHASE"/>
    <property type="match status" value="1"/>
</dbReference>
<dbReference type="InterPro" id="IPR036921">
    <property type="entry name" value="PurM-like_N_sf"/>
</dbReference>
<dbReference type="CDD" id="cd02204">
    <property type="entry name" value="PurL_repeat2"/>
    <property type="match status" value="1"/>
</dbReference>
<evidence type="ECO:0000256" key="2">
    <source>
        <dbReference type="ARBA" id="ARBA00008608"/>
    </source>
</evidence>
<keyword evidence="19" id="KW-1185">Reference proteome</keyword>
<keyword evidence="5" id="KW-0479">Metal-binding</keyword>
<evidence type="ECO:0000256" key="11">
    <source>
        <dbReference type="ARBA" id="ARBA00029823"/>
    </source>
</evidence>
<comment type="caution">
    <text evidence="18">The sequence shown here is derived from an EMBL/GenBank/DDBJ whole genome shotgun (WGS) entry which is preliminary data.</text>
</comment>
<dbReference type="OrthoDB" id="6666987at2759"/>
<comment type="pathway">
    <text evidence="1">Purine metabolism; IMP biosynthesis via de novo pathway; 5-amino-1-(5-phospho-D-ribosyl)imidazole from N(2)-formyl-N(1)-(5-phospho-D-ribosyl)glycinamide: step 1/2.</text>
</comment>
<gene>
    <name evidence="18" type="primary">ADE6_2</name>
    <name evidence="18" type="ORF">IWQ60_006424</name>
</gene>
<dbReference type="Proteomes" id="UP001150569">
    <property type="component" value="Unassembled WGS sequence"/>
</dbReference>
<feature type="domain" description="FGAR-AT PurM N-terminal-like" evidence="17">
    <location>
        <begin position="795"/>
        <end position="971"/>
    </location>
</feature>
<keyword evidence="10" id="KW-0315">Glutamine amidotransferase</keyword>
<dbReference type="InterPro" id="IPR055181">
    <property type="entry name" value="FGAR-AT_PurM_N-like"/>
</dbReference>
<proteinExistence type="inferred from homology"/>
<dbReference type="Gene3D" id="3.90.650.10">
    <property type="entry name" value="PurM-like C-terminal domain"/>
    <property type="match status" value="2"/>
</dbReference>